<dbReference type="Pfam" id="PF12464">
    <property type="entry name" value="Mac"/>
    <property type="match status" value="1"/>
</dbReference>
<dbReference type="GO" id="GO:0016407">
    <property type="term" value="F:acetyltransferase activity"/>
    <property type="evidence" value="ECO:0007669"/>
    <property type="project" value="InterPro"/>
</dbReference>
<dbReference type="RefSeq" id="WP_308728680.1">
    <property type="nucleotide sequence ID" value="NZ_JAJEQF010000035.1"/>
</dbReference>
<dbReference type="EMBL" id="JAJEQF010000035">
    <property type="protein sequence ID" value="MCC2168430.1"/>
    <property type="molecule type" value="Genomic_DNA"/>
</dbReference>
<organism evidence="4 5">
    <name type="scientific">Gallintestinimicrobium propionicum</name>
    <dbReference type="NCBI Taxonomy" id="2981770"/>
    <lineage>
        <taxon>Bacteria</taxon>
        <taxon>Bacillati</taxon>
        <taxon>Bacillota</taxon>
        <taxon>Clostridia</taxon>
        <taxon>Lachnospirales</taxon>
        <taxon>Lachnospiraceae</taxon>
        <taxon>Gallintestinimicrobium</taxon>
    </lineage>
</organism>
<evidence type="ECO:0000259" key="3">
    <source>
        <dbReference type="Pfam" id="PF12464"/>
    </source>
</evidence>
<feature type="domain" description="Maltose/galactoside acetyltransferase" evidence="3">
    <location>
        <begin position="8"/>
        <end position="37"/>
    </location>
</feature>
<keyword evidence="2" id="KW-0808">Transferase</keyword>
<sequence length="38" mass="4618">MTEWEKAQNGYLYDANYDQEIVEARTRCADLCYEFHQL</sequence>
<evidence type="ECO:0000313" key="5">
    <source>
        <dbReference type="Proteomes" id="UP001199355"/>
    </source>
</evidence>
<name>A0AAE3AX37_9FIRM</name>
<evidence type="ECO:0000313" key="4">
    <source>
        <dbReference type="EMBL" id="MCC2168430.1"/>
    </source>
</evidence>
<reference evidence="4 5" key="1">
    <citation type="submission" date="2021-10" db="EMBL/GenBank/DDBJ databases">
        <title>Anaerobic single-cell dispensing facilitates the cultivation of human gut bacteria.</title>
        <authorList>
            <person name="Afrizal A."/>
        </authorList>
    </citation>
    <scope>NUCLEOTIDE SEQUENCE [LARGE SCALE GENOMIC DNA]</scope>
    <source>
        <strain evidence="4 5">CLA-AA-H244</strain>
    </source>
</reference>
<comment type="caution">
    <text evidence="4">The sequence shown here is derived from an EMBL/GenBank/DDBJ whole genome shotgun (WGS) entry which is preliminary data.</text>
</comment>
<comment type="similarity">
    <text evidence="1">Belongs to the transferase hexapeptide repeat family.</text>
</comment>
<keyword evidence="5" id="KW-1185">Reference proteome</keyword>
<protein>
    <recommendedName>
        <fullName evidence="3">Maltose/galactoside acetyltransferase domain-containing protein</fullName>
    </recommendedName>
</protein>
<proteinExistence type="inferred from homology"/>
<evidence type="ECO:0000256" key="2">
    <source>
        <dbReference type="ARBA" id="ARBA00022679"/>
    </source>
</evidence>
<accession>A0AAE3AX37</accession>
<dbReference type="AlphaFoldDB" id="A0AAE3AX37"/>
<dbReference type="InterPro" id="IPR024688">
    <property type="entry name" value="Mac_dom"/>
</dbReference>
<gene>
    <name evidence="4" type="ORF">LKD45_12155</name>
</gene>
<evidence type="ECO:0000256" key="1">
    <source>
        <dbReference type="ARBA" id="ARBA00007274"/>
    </source>
</evidence>
<dbReference type="Proteomes" id="UP001199355">
    <property type="component" value="Unassembled WGS sequence"/>
</dbReference>